<keyword evidence="1" id="KW-1133">Transmembrane helix</keyword>
<dbReference type="PANTHER" id="PTHR22911">
    <property type="entry name" value="ACYL-MALONYL CONDENSING ENZYME-RELATED"/>
    <property type="match status" value="1"/>
</dbReference>
<feature type="transmembrane region" description="Helical" evidence="1">
    <location>
        <begin position="80"/>
        <end position="99"/>
    </location>
</feature>
<feature type="transmembrane region" description="Helical" evidence="1">
    <location>
        <begin position="12"/>
        <end position="33"/>
    </location>
</feature>
<feature type="domain" description="EamA" evidence="2">
    <location>
        <begin position="162"/>
        <end position="295"/>
    </location>
</feature>
<keyword evidence="1" id="KW-0812">Transmembrane</keyword>
<dbReference type="GO" id="GO:0016020">
    <property type="term" value="C:membrane"/>
    <property type="evidence" value="ECO:0007669"/>
    <property type="project" value="InterPro"/>
</dbReference>
<sequence length="315" mass="32817">MTTLSATSAPLVRLALPALLLGAVGIAFAPIFVRLSEVGPIATAFYRCLFALPLLWAWTSMEGRGKPQGQARPSTLRDHLLLAIPGLSFMGDLAVWHISITMTTVANATLLANFAPVFVTLGGWLLWRVKPTPMFLGGMGLAMGGAIVLMGESLTISSEQIMGDVLGVVTAVFYAAYILSIGRLRARFSTSVLMFWSTVYTTAGLLVCTLVAGEGLAIVSLYGLAILVGLAVVSHFGGQSLIAYALAHLPANFSSVSLLLQPAVAAVLAWAILNEPLSPWQGVGGVIILAGIFLARRGSKTPKPPAAGNSTTGAA</sequence>
<dbReference type="RefSeq" id="WP_176525013.1">
    <property type="nucleotide sequence ID" value="NZ_OCNJ01000001.1"/>
</dbReference>
<dbReference type="Pfam" id="PF00892">
    <property type="entry name" value="EamA"/>
    <property type="match status" value="2"/>
</dbReference>
<keyword evidence="1" id="KW-0472">Membrane</keyword>
<dbReference type="AlphaFoldDB" id="A0A286G6J5"/>
<dbReference type="Proteomes" id="UP000219621">
    <property type="component" value="Unassembled WGS sequence"/>
</dbReference>
<evidence type="ECO:0000313" key="4">
    <source>
        <dbReference type="Proteomes" id="UP000219621"/>
    </source>
</evidence>
<feature type="transmembrane region" description="Helical" evidence="1">
    <location>
        <begin position="279"/>
        <end position="295"/>
    </location>
</feature>
<evidence type="ECO:0000259" key="2">
    <source>
        <dbReference type="Pfam" id="PF00892"/>
    </source>
</evidence>
<accession>A0A286G6J5</accession>
<dbReference type="InterPro" id="IPR000620">
    <property type="entry name" value="EamA_dom"/>
</dbReference>
<feature type="transmembrane region" description="Helical" evidence="1">
    <location>
        <begin position="219"/>
        <end position="246"/>
    </location>
</feature>
<feature type="transmembrane region" description="Helical" evidence="1">
    <location>
        <begin position="161"/>
        <end position="180"/>
    </location>
</feature>
<evidence type="ECO:0000313" key="3">
    <source>
        <dbReference type="EMBL" id="SOD91102.1"/>
    </source>
</evidence>
<feature type="transmembrane region" description="Helical" evidence="1">
    <location>
        <begin position="105"/>
        <end position="127"/>
    </location>
</feature>
<organism evidence="3 4">
    <name type="scientific">Caenispirillum bisanense</name>
    <dbReference type="NCBI Taxonomy" id="414052"/>
    <lineage>
        <taxon>Bacteria</taxon>
        <taxon>Pseudomonadati</taxon>
        <taxon>Pseudomonadota</taxon>
        <taxon>Alphaproteobacteria</taxon>
        <taxon>Rhodospirillales</taxon>
        <taxon>Novispirillaceae</taxon>
        <taxon>Caenispirillum</taxon>
    </lineage>
</organism>
<dbReference type="Gene3D" id="1.10.3730.20">
    <property type="match status" value="1"/>
</dbReference>
<feature type="transmembrane region" description="Helical" evidence="1">
    <location>
        <begin position="192"/>
        <end position="213"/>
    </location>
</feature>
<evidence type="ECO:0000256" key="1">
    <source>
        <dbReference type="SAM" id="Phobius"/>
    </source>
</evidence>
<name>A0A286G6J5_9PROT</name>
<reference evidence="3 4" key="1">
    <citation type="submission" date="2017-09" db="EMBL/GenBank/DDBJ databases">
        <authorList>
            <person name="Ehlers B."/>
            <person name="Leendertz F.H."/>
        </authorList>
    </citation>
    <scope>NUCLEOTIDE SEQUENCE [LARGE SCALE GENOMIC DNA]</scope>
    <source>
        <strain evidence="3 4">USBA 140</strain>
    </source>
</reference>
<feature type="transmembrane region" description="Helical" evidence="1">
    <location>
        <begin position="134"/>
        <end position="155"/>
    </location>
</feature>
<feature type="transmembrane region" description="Helical" evidence="1">
    <location>
        <begin position="253"/>
        <end position="273"/>
    </location>
</feature>
<dbReference type="PANTHER" id="PTHR22911:SF76">
    <property type="entry name" value="EAMA DOMAIN-CONTAINING PROTEIN"/>
    <property type="match status" value="1"/>
</dbReference>
<feature type="transmembrane region" description="Helical" evidence="1">
    <location>
        <begin position="39"/>
        <end position="59"/>
    </location>
</feature>
<keyword evidence="4" id="KW-1185">Reference proteome</keyword>
<gene>
    <name evidence="3" type="ORF">SAMN05421508_101810</name>
</gene>
<protein>
    <submittedName>
        <fullName evidence="3">EamA-like transporter family protein</fullName>
    </submittedName>
</protein>
<proteinExistence type="predicted"/>
<dbReference type="EMBL" id="OCNJ01000001">
    <property type="protein sequence ID" value="SOD91102.1"/>
    <property type="molecule type" value="Genomic_DNA"/>
</dbReference>
<dbReference type="SUPFAM" id="SSF103481">
    <property type="entry name" value="Multidrug resistance efflux transporter EmrE"/>
    <property type="match status" value="2"/>
</dbReference>
<dbReference type="InterPro" id="IPR037185">
    <property type="entry name" value="EmrE-like"/>
</dbReference>
<feature type="domain" description="EamA" evidence="2">
    <location>
        <begin position="17"/>
        <end position="150"/>
    </location>
</feature>